<evidence type="ECO:0000313" key="9">
    <source>
        <dbReference type="Proteomes" id="UP000315525"/>
    </source>
</evidence>
<keyword evidence="2 6" id="KW-0812">Transmembrane</keyword>
<gene>
    <name evidence="8" type="ORF">E3J62_07465</name>
</gene>
<protein>
    <submittedName>
        <fullName evidence="8">LapA family protein</fullName>
    </submittedName>
</protein>
<evidence type="ECO:0000256" key="1">
    <source>
        <dbReference type="ARBA" id="ARBA00022475"/>
    </source>
</evidence>
<reference evidence="8 9" key="1">
    <citation type="submission" date="2019-03" db="EMBL/GenBank/DDBJ databases">
        <title>Metabolic potential of uncultured bacteria and archaea associated with petroleum seepage in deep-sea sediments.</title>
        <authorList>
            <person name="Dong X."/>
            <person name="Hubert C."/>
        </authorList>
    </citation>
    <scope>NUCLEOTIDE SEQUENCE [LARGE SCALE GENOMIC DNA]</scope>
    <source>
        <strain evidence="8">E44_bin18</strain>
    </source>
</reference>
<dbReference type="Pfam" id="PF06305">
    <property type="entry name" value="LapA_dom"/>
    <property type="match status" value="1"/>
</dbReference>
<accession>A0A523UT71</accession>
<evidence type="ECO:0000256" key="3">
    <source>
        <dbReference type="ARBA" id="ARBA00022989"/>
    </source>
</evidence>
<evidence type="ECO:0000259" key="7">
    <source>
        <dbReference type="Pfam" id="PF06305"/>
    </source>
</evidence>
<feature type="region of interest" description="Disordered" evidence="5">
    <location>
        <begin position="98"/>
        <end position="121"/>
    </location>
</feature>
<feature type="transmembrane region" description="Helical" evidence="6">
    <location>
        <begin position="46"/>
        <end position="74"/>
    </location>
</feature>
<evidence type="ECO:0000256" key="6">
    <source>
        <dbReference type="SAM" id="Phobius"/>
    </source>
</evidence>
<feature type="domain" description="Lipopolysaccharide assembly protein A" evidence="7">
    <location>
        <begin position="30"/>
        <end position="90"/>
    </location>
</feature>
<keyword evidence="4 6" id="KW-0472">Membrane</keyword>
<organism evidence="8 9">
    <name type="scientific">candidate division TA06 bacterium</name>
    <dbReference type="NCBI Taxonomy" id="2250710"/>
    <lineage>
        <taxon>Bacteria</taxon>
        <taxon>Bacteria division TA06</taxon>
    </lineage>
</organism>
<evidence type="ECO:0000256" key="5">
    <source>
        <dbReference type="SAM" id="MobiDB-lite"/>
    </source>
</evidence>
<evidence type="ECO:0000256" key="2">
    <source>
        <dbReference type="ARBA" id="ARBA00022692"/>
    </source>
</evidence>
<dbReference type="InterPro" id="IPR010445">
    <property type="entry name" value="LapA_dom"/>
</dbReference>
<dbReference type="Proteomes" id="UP000315525">
    <property type="component" value="Unassembled WGS sequence"/>
</dbReference>
<evidence type="ECO:0000256" key="4">
    <source>
        <dbReference type="ARBA" id="ARBA00023136"/>
    </source>
</evidence>
<sequence>MAAVYRLLFLIVVVSLMILAIAVGIQNGVEEVDLNLLMWSWNGIPLVVVMIECIAFGMFLTIVIGVPYEIRLWARLRAQRKQMRTLKGELDNMRNLPLSGLEEAVAEEPAKKEETEEETAE</sequence>
<dbReference type="EMBL" id="SOJN01000080">
    <property type="protein sequence ID" value="TET45589.1"/>
    <property type="molecule type" value="Genomic_DNA"/>
</dbReference>
<keyword evidence="3 6" id="KW-1133">Transmembrane helix</keyword>
<dbReference type="GO" id="GO:0005886">
    <property type="term" value="C:plasma membrane"/>
    <property type="evidence" value="ECO:0007669"/>
    <property type="project" value="InterPro"/>
</dbReference>
<evidence type="ECO:0000313" key="8">
    <source>
        <dbReference type="EMBL" id="TET45589.1"/>
    </source>
</evidence>
<proteinExistence type="predicted"/>
<keyword evidence="1" id="KW-1003">Cell membrane</keyword>
<feature type="transmembrane region" description="Helical" evidence="6">
    <location>
        <begin position="7"/>
        <end position="26"/>
    </location>
</feature>
<name>A0A523UT71_UNCT6</name>
<dbReference type="AlphaFoldDB" id="A0A523UT71"/>
<comment type="caution">
    <text evidence="8">The sequence shown here is derived from an EMBL/GenBank/DDBJ whole genome shotgun (WGS) entry which is preliminary data.</text>
</comment>